<evidence type="ECO:0000256" key="4">
    <source>
        <dbReference type="ARBA" id="ARBA00022605"/>
    </source>
</evidence>
<evidence type="ECO:0000256" key="8">
    <source>
        <dbReference type="ARBA" id="ARBA00023027"/>
    </source>
</evidence>
<organism evidence="13 14">
    <name type="scientific">Simplicispira metamorpha</name>
    <dbReference type="NCBI Taxonomy" id="80881"/>
    <lineage>
        <taxon>Bacteria</taxon>
        <taxon>Pseudomonadati</taxon>
        <taxon>Pseudomonadota</taxon>
        <taxon>Betaproteobacteria</taxon>
        <taxon>Burkholderiales</taxon>
        <taxon>Comamonadaceae</taxon>
        <taxon>Simplicispira</taxon>
    </lineage>
</organism>
<evidence type="ECO:0000256" key="11">
    <source>
        <dbReference type="ARBA" id="ARBA00048628"/>
    </source>
</evidence>
<evidence type="ECO:0000256" key="6">
    <source>
        <dbReference type="ARBA" id="ARBA00022827"/>
    </source>
</evidence>
<keyword evidence="8" id="KW-0520">NAD</keyword>
<evidence type="ECO:0000256" key="1">
    <source>
        <dbReference type="ARBA" id="ARBA00001974"/>
    </source>
</evidence>
<dbReference type="GO" id="GO:0035999">
    <property type="term" value="P:tetrahydrofolate interconversion"/>
    <property type="evidence" value="ECO:0007669"/>
    <property type="project" value="UniProtKB-UniPathway"/>
</dbReference>
<dbReference type="GO" id="GO:0106312">
    <property type="term" value="F:methylenetetrahydrofolate reductase (NADH) activity"/>
    <property type="evidence" value="ECO:0007669"/>
    <property type="project" value="UniProtKB-EC"/>
</dbReference>
<evidence type="ECO:0000256" key="10">
    <source>
        <dbReference type="ARBA" id="ARBA00034478"/>
    </source>
</evidence>
<dbReference type="AlphaFoldDB" id="A0A4R2N5Y8"/>
<dbReference type="OrthoDB" id="9812555at2"/>
<protein>
    <recommendedName>
        <fullName evidence="12">Methylenetetrahydrofolate reductase</fullName>
        <ecNumber evidence="12">1.5.1.54</ecNumber>
    </recommendedName>
</protein>
<gene>
    <name evidence="13" type="ORF">EV674_11960</name>
</gene>
<keyword evidence="5 12" id="KW-0285">Flavoprotein</keyword>
<evidence type="ECO:0000256" key="3">
    <source>
        <dbReference type="ARBA" id="ARBA00006743"/>
    </source>
</evidence>
<dbReference type="EC" id="1.5.1.54" evidence="12"/>
<evidence type="ECO:0000313" key="14">
    <source>
        <dbReference type="Proteomes" id="UP000295182"/>
    </source>
</evidence>
<keyword evidence="7 12" id="KW-0560">Oxidoreductase</keyword>
<comment type="cofactor">
    <cofactor evidence="1 12">
        <name>FAD</name>
        <dbReference type="ChEBI" id="CHEBI:57692"/>
    </cofactor>
</comment>
<name>A0A4R2N5Y8_9BURK</name>
<evidence type="ECO:0000256" key="2">
    <source>
        <dbReference type="ARBA" id="ARBA00004777"/>
    </source>
</evidence>
<dbReference type="GO" id="GO:0071949">
    <property type="term" value="F:FAD binding"/>
    <property type="evidence" value="ECO:0007669"/>
    <property type="project" value="TreeGrafter"/>
</dbReference>
<comment type="caution">
    <text evidence="13">The sequence shown here is derived from an EMBL/GenBank/DDBJ whole genome shotgun (WGS) entry which is preliminary data.</text>
</comment>
<dbReference type="EMBL" id="SLXH01000019">
    <property type="protein sequence ID" value="TCP16312.1"/>
    <property type="molecule type" value="Genomic_DNA"/>
</dbReference>
<comment type="pathway">
    <text evidence="2 12">One-carbon metabolism; tetrahydrofolate interconversion.</text>
</comment>
<dbReference type="NCBIfam" id="TIGR00676">
    <property type="entry name" value="fadh2"/>
    <property type="match status" value="1"/>
</dbReference>
<evidence type="ECO:0000256" key="5">
    <source>
        <dbReference type="ARBA" id="ARBA00022630"/>
    </source>
</evidence>
<dbReference type="InterPro" id="IPR029041">
    <property type="entry name" value="FAD-linked_oxidoreductase-like"/>
</dbReference>
<dbReference type="PANTHER" id="PTHR45754:SF3">
    <property type="entry name" value="METHYLENETETRAHYDROFOLATE REDUCTASE (NADPH)"/>
    <property type="match status" value="1"/>
</dbReference>
<evidence type="ECO:0000313" key="13">
    <source>
        <dbReference type="EMBL" id="TCP16312.1"/>
    </source>
</evidence>
<dbReference type="GO" id="GO:0009086">
    <property type="term" value="P:methionine biosynthetic process"/>
    <property type="evidence" value="ECO:0007669"/>
    <property type="project" value="UniProtKB-KW"/>
</dbReference>
<dbReference type="InterPro" id="IPR004620">
    <property type="entry name" value="MTHF_reductase_bac"/>
</dbReference>
<dbReference type="PANTHER" id="PTHR45754">
    <property type="entry name" value="METHYLENETETRAHYDROFOLATE REDUCTASE"/>
    <property type="match status" value="1"/>
</dbReference>
<evidence type="ECO:0000256" key="7">
    <source>
        <dbReference type="ARBA" id="ARBA00023002"/>
    </source>
</evidence>
<dbReference type="RefSeq" id="WP_119012652.1">
    <property type="nucleotide sequence ID" value="NZ_QXNC01000008.1"/>
</dbReference>
<dbReference type="Proteomes" id="UP000295182">
    <property type="component" value="Unassembled WGS sequence"/>
</dbReference>
<keyword evidence="9" id="KW-0486">Methionine biosynthesis</keyword>
<comment type="catalytic activity">
    <reaction evidence="11">
        <text>(6S)-5-methyl-5,6,7,8-tetrahydrofolate + NAD(+) = (6R)-5,10-methylene-5,6,7,8-tetrahydrofolate + NADH + H(+)</text>
        <dbReference type="Rhea" id="RHEA:19821"/>
        <dbReference type="ChEBI" id="CHEBI:15378"/>
        <dbReference type="ChEBI" id="CHEBI:15636"/>
        <dbReference type="ChEBI" id="CHEBI:18608"/>
        <dbReference type="ChEBI" id="CHEBI:57540"/>
        <dbReference type="ChEBI" id="CHEBI:57945"/>
        <dbReference type="EC" id="1.5.1.54"/>
    </reaction>
    <physiologicalReaction direction="right-to-left" evidence="11">
        <dbReference type="Rhea" id="RHEA:19823"/>
    </physiologicalReaction>
</comment>
<accession>A0A4R2N5Y8</accession>
<dbReference type="GO" id="GO:0005829">
    <property type="term" value="C:cytosol"/>
    <property type="evidence" value="ECO:0007669"/>
    <property type="project" value="InterPro"/>
</dbReference>
<dbReference type="SUPFAM" id="SSF51730">
    <property type="entry name" value="FAD-linked oxidoreductase"/>
    <property type="match status" value="1"/>
</dbReference>
<dbReference type="Gene3D" id="3.20.20.220">
    <property type="match status" value="1"/>
</dbReference>
<comment type="similarity">
    <text evidence="3 12">Belongs to the methylenetetrahydrofolate reductase family.</text>
</comment>
<dbReference type="Pfam" id="PF02219">
    <property type="entry name" value="MTHFR"/>
    <property type="match status" value="1"/>
</dbReference>
<proteinExistence type="inferred from homology"/>
<evidence type="ECO:0000256" key="9">
    <source>
        <dbReference type="ARBA" id="ARBA00023167"/>
    </source>
</evidence>
<dbReference type="UniPathway" id="UPA00193"/>
<dbReference type="CDD" id="cd00537">
    <property type="entry name" value="MTHFR"/>
    <property type="match status" value="1"/>
</dbReference>
<keyword evidence="6 12" id="KW-0274">FAD</keyword>
<comment type="pathway">
    <text evidence="10">Amino-acid biosynthesis; L-methionine biosynthesis via de novo pathway.</text>
</comment>
<keyword evidence="14" id="KW-1185">Reference proteome</keyword>
<sequence>MTTSSATSTTPATHDSVAPGVPYPISVEFFPAKTPEGADKLRAVRQQLYALGPQFCSVTYGAGGSTQEGTFAAVRDILAEGQSAASHFSCIGATRDSVRAELAQLQAMGVQRLVALRGDLPSGYGVGGEFQYASDLVAFIRAETGSSFHIEVAAYPEVHPQARSPEADLQAFATKVRAGADSAITQYFFNADAYFRFVDDAQRLGLQVPIVPGIMPILGATQLMRFSDACGAEIPRWLRLRLQGFGDDTASIRAFGLDVITTLCEQLRRGGAPALHFYTMNQSAATLEICRRLGLRD</sequence>
<evidence type="ECO:0000256" key="12">
    <source>
        <dbReference type="RuleBase" id="RU003862"/>
    </source>
</evidence>
<reference evidence="13 14" key="1">
    <citation type="submission" date="2019-03" db="EMBL/GenBank/DDBJ databases">
        <title>Genomic Encyclopedia of Type Strains, Phase IV (KMG-IV): sequencing the most valuable type-strain genomes for metagenomic binning, comparative biology and taxonomic classification.</title>
        <authorList>
            <person name="Goeker M."/>
        </authorList>
    </citation>
    <scope>NUCLEOTIDE SEQUENCE [LARGE SCALE GENOMIC DNA]</scope>
    <source>
        <strain evidence="13 14">DSM 1837</strain>
    </source>
</reference>
<dbReference type="InterPro" id="IPR003171">
    <property type="entry name" value="Mehydrof_redctse-like"/>
</dbReference>
<keyword evidence="4" id="KW-0028">Amino-acid biosynthesis</keyword>